<keyword evidence="2" id="KW-0808">Transferase</keyword>
<dbReference type="GO" id="GO:0008168">
    <property type="term" value="F:methyltransferase activity"/>
    <property type="evidence" value="ECO:0007669"/>
    <property type="project" value="UniProtKB-KW"/>
</dbReference>
<dbReference type="EMBL" id="CP126969">
    <property type="protein sequence ID" value="WIM68647.1"/>
    <property type="molecule type" value="Genomic_DNA"/>
</dbReference>
<dbReference type="Pfam" id="PF18096">
    <property type="entry name" value="Thump_like"/>
    <property type="match status" value="1"/>
</dbReference>
<dbReference type="Gene3D" id="3.40.50.150">
    <property type="entry name" value="Vaccinia Virus protein VP39"/>
    <property type="match status" value="1"/>
</dbReference>
<dbReference type="GO" id="GO:0032259">
    <property type="term" value="P:methylation"/>
    <property type="evidence" value="ECO:0007669"/>
    <property type="project" value="UniProtKB-KW"/>
</dbReference>
<gene>
    <name evidence="2" type="ORF">QP027_04455</name>
</gene>
<proteinExistence type="predicted"/>
<organism evidence="2 3">
    <name type="scientific">Corynebacterium breve</name>
    <dbReference type="NCBI Taxonomy" id="3049799"/>
    <lineage>
        <taxon>Bacteria</taxon>
        <taxon>Bacillati</taxon>
        <taxon>Actinomycetota</taxon>
        <taxon>Actinomycetes</taxon>
        <taxon>Mycobacteriales</taxon>
        <taxon>Corynebacteriaceae</taxon>
        <taxon>Corynebacterium</taxon>
    </lineage>
</organism>
<dbReference type="SUPFAM" id="SSF53335">
    <property type="entry name" value="S-adenosyl-L-methionine-dependent methyltransferases"/>
    <property type="match status" value="1"/>
</dbReference>
<keyword evidence="2" id="KW-0489">Methyltransferase</keyword>
<keyword evidence="3" id="KW-1185">Reference proteome</keyword>
<dbReference type="Proteomes" id="UP001225598">
    <property type="component" value="Chromosome"/>
</dbReference>
<evidence type="ECO:0000313" key="3">
    <source>
        <dbReference type="Proteomes" id="UP001225598"/>
    </source>
</evidence>
<accession>A0ABY8VHU1</accession>
<dbReference type="RefSeq" id="WP_284826323.1">
    <property type="nucleotide sequence ID" value="NZ_CP126969.1"/>
</dbReference>
<protein>
    <submittedName>
        <fullName evidence="2">SAM-dependent methyltransferase</fullName>
    </submittedName>
</protein>
<dbReference type="InterPro" id="IPR041497">
    <property type="entry name" value="Thump-like"/>
</dbReference>
<evidence type="ECO:0000313" key="2">
    <source>
        <dbReference type="EMBL" id="WIM68647.1"/>
    </source>
</evidence>
<dbReference type="InterPro" id="IPR029063">
    <property type="entry name" value="SAM-dependent_MTases_sf"/>
</dbReference>
<name>A0ABY8VHU1_9CORY</name>
<reference evidence="2 3" key="1">
    <citation type="submission" date="2023-05" db="EMBL/GenBank/DDBJ databases">
        <title>Corynebacterium suedekumii sp. nov. and Corynebacterium breve sp. nov. isolated from raw cow's milk.</title>
        <authorList>
            <person name="Baer M.K."/>
            <person name="Mehl L."/>
            <person name="Hellmuth R."/>
            <person name="Marke G."/>
            <person name="Lipski A."/>
        </authorList>
    </citation>
    <scope>NUCLEOTIDE SEQUENCE [LARGE SCALE GENOMIC DNA]</scope>
    <source>
        <strain evidence="2 3">R4</strain>
    </source>
</reference>
<feature type="domain" description="THUMP-like" evidence="1">
    <location>
        <begin position="307"/>
        <end position="374"/>
    </location>
</feature>
<sequence length="384" mass="41595">MAFNKAEIGYLATHRSLIDEHTTGLELSKKSMLHDQKILRDTFGDFARSVTELVVARRSATGKFPSHWLTDSDAAQQATPNEVSSYRASLLADAGATMVHDVTCSIGTEAPAVLEEGMRWLGSDLDESRLAMARANLGPRAWLARADALAPTSREGVIVADPARRVGGRRITDPAQLMPPLPDLLEAYPQRELAVKCAPGIDYSDWDGLVSVVSVDGAVKEACLYTSGLGRGHRREAVLLGKHRETVTDADEQEVPVHRPGRYIIEPDGAIVRAGLVRGWAAKHQLWMLDAHIAYVTGDALPPGTSGFPFIEMVPMKKLKQALHAHGAGAIEILVRGVDVDPDQLRKKLKLKGNRSMGVVIARIGDGAVAYVCEAREHSDQLSA</sequence>
<evidence type="ECO:0000259" key="1">
    <source>
        <dbReference type="Pfam" id="PF18096"/>
    </source>
</evidence>